<dbReference type="Gene3D" id="3.20.20.80">
    <property type="entry name" value="Glycosidases"/>
    <property type="match status" value="1"/>
</dbReference>
<dbReference type="SUPFAM" id="SSF81296">
    <property type="entry name" value="E set domains"/>
    <property type="match status" value="1"/>
</dbReference>
<dbReference type="InterPro" id="IPR013783">
    <property type="entry name" value="Ig-like_fold"/>
</dbReference>
<dbReference type="InterPro" id="IPR012768">
    <property type="entry name" value="Trehalose_TreZ"/>
</dbReference>
<feature type="region of interest" description="Disordered" evidence="18">
    <location>
        <begin position="56"/>
        <end position="75"/>
    </location>
</feature>
<dbReference type="InterPro" id="IPR044901">
    <property type="entry name" value="Trehalose_TreZ_E-set_sf"/>
</dbReference>
<evidence type="ECO:0000256" key="4">
    <source>
        <dbReference type="ARBA" id="ARBA00012268"/>
    </source>
</evidence>
<comment type="caution">
    <text evidence="20">The sequence shown here is derived from an EMBL/GenBank/DDBJ whole genome shotgun (WGS) entry which is preliminary data.</text>
</comment>
<evidence type="ECO:0000256" key="10">
    <source>
        <dbReference type="ARBA" id="ARBA00032057"/>
    </source>
</evidence>
<evidence type="ECO:0000313" key="20">
    <source>
        <dbReference type="EMBL" id="KTR52728.1"/>
    </source>
</evidence>
<evidence type="ECO:0000256" key="15">
    <source>
        <dbReference type="PIRSR" id="PIRSR006337-1"/>
    </source>
</evidence>
<comment type="subcellular location">
    <subcellularLocation>
        <location evidence="1 15">Cytoplasm</location>
    </subcellularLocation>
</comment>
<evidence type="ECO:0000256" key="6">
    <source>
        <dbReference type="ARBA" id="ARBA00022490"/>
    </source>
</evidence>
<evidence type="ECO:0000256" key="16">
    <source>
        <dbReference type="PIRSR" id="PIRSR006337-2"/>
    </source>
</evidence>
<dbReference type="Gene3D" id="1.10.10.760">
    <property type="entry name" value="E-set domains of sugar-utilizing enzymes"/>
    <property type="match status" value="1"/>
</dbReference>
<evidence type="ECO:0000256" key="8">
    <source>
        <dbReference type="ARBA" id="ARBA00023277"/>
    </source>
</evidence>
<feature type="binding site" evidence="16">
    <location>
        <begin position="308"/>
        <end position="312"/>
    </location>
    <ligand>
        <name>substrate</name>
    </ligand>
</feature>
<dbReference type="GO" id="GO:0033942">
    <property type="term" value="F:4-alpha-D-(1-&gt;4)-alpha-D-glucanotrehalose trehalohydrolase activity"/>
    <property type="evidence" value="ECO:0007669"/>
    <property type="project" value="UniProtKB-EC"/>
</dbReference>
<dbReference type="InterPro" id="IPR017853">
    <property type="entry name" value="GH"/>
</dbReference>
<evidence type="ECO:0000256" key="18">
    <source>
        <dbReference type="SAM" id="MobiDB-lite"/>
    </source>
</evidence>
<evidence type="ECO:0000256" key="13">
    <source>
        <dbReference type="NCBIfam" id="TIGR02402"/>
    </source>
</evidence>
<dbReference type="CDD" id="cd11325">
    <property type="entry name" value="AmyAc_GTHase"/>
    <property type="match status" value="1"/>
</dbReference>
<dbReference type="Pfam" id="PF00128">
    <property type="entry name" value="Alpha-amylase"/>
    <property type="match status" value="1"/>
</dbReference>
<dbReference type="Gene3D" id="2.60.40.10">
    <property type="entry name" value="Immunoglobulins"/>
    <property type="match status" value="1"/>
</dbReference>
<keyword evidence="9 14" id="KW-0326">Glycosidase</keyword>
<evidence type="ECO:0000256" key="17">
    <source>
        <dbReference type="PIRSR" id="PIRSR006337-3"/>
    </source>
</evidence>
<protein>
    <recommendedName>
        <fullName evidence="5 13">Malto-oligosyltrehalose trehalohydrolase</fullName>
        <shortName evidence="14">MTHase</shortName>
        <ecNumber evidence="4 13">3.2.1.141</ecNumber>
    </recommendedName>
    <alternativeName>
        <fullName evidence="11 14">4-alpha-D-((1-&gt;4)-alpha-D-glucano)trehalose trehalohydrolase</fullName>
    </alternativeName>
    <alternativeName>
        <fullName evidence="10 14">Maltooligosyl trehalose trehalohydrolase</fullName>
    </alternativeName>
</protein>
<dbReference type="InterPro" id="IPR014756">
    <property type="entry name" value="Ig_E-set"/>
</dbReference>
<evidence type="ECO:0000256" key="12">
    <source>
        <dbReference type="ARBA" id="ARBA00034013"/>
    </source>
</evidence>
<dbReference type="PANTHER" id="PTHR43651:SF11">
    <property type="entry name" value="MALTO-OLIGOSYLTREHALOSE TREHALOHYDROLASE"/>
    <property type="match status" value="1"/>
</dbReference>
<evidence type="ECO:0000256" key="9">
    <source>
        <dbReference type="ARBA" id="ARBA00023295"/>
    </source>
</evidence>
<evidence type="ECO:0000256" key="14">
    <source>
        <dbReference type="PIRNR" id="PIRNR006337"/>
    </source>
</evidence>
<dbReference type="GO" id="GO:0005737">
    <property type="term" value="C:cytoplasm"/>
    <property type="evidence" value="ECO:0007669"/>
    <property type="project" value="UniProtKB-SubCell"/>
</dbReference>
<dbReference type="UniPathway" id="UPA00299"/>
<dbReference type="EC" id="3.2.1.141" evidence="4 13"/>
<evidence type="ECO:0000259" key="19">
    <source>
        <dbReference type="SMART" id="SM00642"/>
    </source>
</evidence>
<name>A0A147DS55_9MICO</name>
<evidence type="ECO:0000256" key="2">
    <source>
        <dbReference type="ARBA" id="ARBA00005199"/>
    </source>
</evidence>
<feature type="active site" description="Proton donor" evidence="15">
    <location>
        <position position="283"/>
    </location>
</feature>
<keyword evidence="8" id="KW-0119">Carbohydrate metabolism</keyword>
<dbReference type="SMART" id="SM00642">
    <property type="entry name" value="Aamy"/>
    <property type="match status" value="1"/>
</dbReference>
<dbReference type="OrthoDB" id="9800174at2"/>
<organism evidence="20 21">
    <name type="scientific">Curtobacterium oceanosedimentum</name>
    <dbReference type="NCBI Taxonomy" id="465820"/>
    <lineage>
        <taxon>Bacteria</taxon>
        <taxon>Bacillati</taxon>
        <taxon>Actinomycetota</taxon>
        <taxon>Actinomycetes</taxon>
        <taxon>Micrococcales</taxon>
        <taxon>Microbacteriaceae</taxon>
        <taxon>Curtobacterium</taxon>
    </lineage>
</organism>
<dbReference type="InterPro" id="IPR006047">
    <property type="entry name" value="GH13_cat_dom"/>
</dbReference>
<dbReference type="PIRSF" id="PIRSF006337">
    <property type="entry name" value="Trehalose_TreZ"/>
    <property type="match status" value="1"/>
</dbReference>
<evidence type="ECO:0000313" key="21">
    <source>
        <dbReference type="Proteomes" id="UP000072763"/>
    </source>
</evidence>
<dbReference type="GO" id="GO:0005992">
    <property type="term" value="P:trehalose biosynthetic process"/>
    <property type="evidence" value="ECO:0007669"/>
    <property type="project" value="UniProtKB-UniRule"/>
</dbReference>
<dbReference type="PANTHER" id="PTHR43651">
    <property type="entry name" value="1,4-ALPHA-GLUCAN-BRANCHING ENZYME"/>
    <property type="match status" value="1"/>
</dbReference>
<feature type="binding site" evidence="16">
    <location>
        <begin position="378"/>
        <end position="383"/>
    </location>
    <ligand>
        <name>substrate</name>
    </ligand>
</feature>
<comment type="pathway">
    <text evidence="2 14">Glycan biosynthesis; trehalose biosynthesis.</text>
</comment>
<evidence type="ECO:0000256" key="11">
    <source>
        <dbReference type="ARBA" id="ARBA00033284"/>
    </source>
</evidence>
<dbReference type="RefSeq" id="WP_058749276.1">
    <property type="nucleotide sequence ID" value="NZ_LDRC01000024.1"/>
</dbReference>
<evidence type="ECO:0000256" key="7">
    <source>
        <dbReference type="ARBA" id="ARBA00022801"/>
    </source>
</evidence>
<dbReference type="PATRIC" id="fig|465820.4.peg.1103"/>
<feature type="binding site" evidence="16">
    <location>
        <begin position="244"/>
        <end position="249"/>
    </location>
    <ligand>
        <name>substrate</name>
    </ligand>
</feature>
<evidence type="ECO:0000256" key="1">
    <source>
        <dbReference type="ARBA" id="ARBA00004496"/>
    </source>
</evidence>
<sequence length="584" mass="64840">MTVPARYAVWAPNPERVRLVVDDVEYALTRGDDDWWSTDEIAPVVGARYGFRIDDDEDVRPDPRSRYQPDGVHGTSEVVDPERFAWTDEAWTGRPARGAVIYEMHVGTYTPEGTLDAAAAKLDHLVELGVEFVELLPVNAVNGEWNWGYDGVGWFAVHHPYGGPDAYDRFVDTAHALGLGVIQDVVYNHLGPSGNYLPLYGPYLLQGLGNTWGDSVNVEHPEVRRYVLDNVRMWFRDHHVDGLRLDAVHAIRDTTRPHVLQVMASETEAYSEFVGRPLSLIAESDLNDPVMFRPQEASGYGLTGQWSDDFHHAVHVAVTGETNGYYADFEPLSALAKVLEHGFFHDGTWSSFRGKRHGRPIDRGTSPATALVVANQNHDQIGNRAAGDRLAATLDDESLVIAAALTLLGPFTPMLFMGEEFAATTPWQFFTSHPEKALGEITAKGRIAEFAEHGWDESVVPDPQDPTTFTNSKLDWADVTSDRGARILRAYRVLVALRRTEQAFVDHRYEANAVRFDGDDRWLVLTRGLLGPDAKPVHVVVNFADDAAEVPVPDSTGEELYRFGEASVEAGVVQFSSRGVVVLR</sequence>
<comment type="catalytic activity">
    <reaction evidence="12 14">
        <text>hydrolysis of (1-&gt;4)-alpha-D-glucosidic linkage in 4-alpha-D-[(1-&gt;4)-alpha-D-glucanosyl]n trehalose to yield trehalose and (1-&gt;4)-alpha-D-glucan.</text>
        <dbReference type="EC" id="3.2.1.141"/>
    </reaction>
</comment>
<feature type="site" description="Transition state stabilizer" evidence="17">
    <location>
        <position position="379"/>
    </location>
</feature>
<gene>
    <name evidence="20" type="ORF">NS359_05280</name>
</gene>
<accession>A0A147DS55</accession>
<proteinExistence type="inferred from homology"/>
<dbReference type="Proteomes" id="UP000072763">
    <property type="component" value="Unassembled WGS sequence"/>
</dbReference>
<dbReference type="STRING" id="465820.NS263_02060"/>
<feature type="domain" description="Glycosyl hydrolase family 13 catalytic" evidence="19">
    <location>
        <begin position="78"/>
        <end position="446"/>
    </location>
</feature>
<dbReference type="NCBIfam" id="TIGR02402">
    <property type="entry name" value="trehalose_TreZ"/>
    <property type="match status" value="1"/>
</dbReference>
<keyword evidence="6" id="KW-0963">Cytoplasm</keyword>
<comment type="similarity">
    <text evidence="3 14">Belongs to the glycosyl hydrolase 13 family.</text>
</comment>
<reference evidence="20 21" key="1">
    <citation type="journal article" date="2016" name="Front. Microbiol.">
        <title>Genomic Resource of Rice Seed Associated Bacteria.</title>
        <authorList>
            <person name="Midha S."/>
            <person name="Bansal K."/>
            <person name="Sharma S."/>
            <person name="Kumar N."/>
            <person name="Patil P.P."/>
            <person name="Chaudhry V."/>
            <person name="Patil P.B."/>
        </authorList>
    </citation>
    <scope>NUCLEOTIDE SEQUENCE [LARGE SCALE GENOMIC DNA]</scope>
    <source>
        <strain evidence="20 21">NS359</strain>
    </source>
</reference>
<evidence type="ECO:0000256" key="5">
    <source>
        <dbReference type="ARBA" id="ARBA00015938"/>
    </source>
</evidence>
<keyword evidence="7 14" id="KW-0378">Hydrolase</keyword>
<feature type="active site" description="Nucleophile" evidence="15">
    <location>
        <position position="246"/>
    </location>
</feature>
<dbReference type="AlphaFoldDB" id="A0A147DS55"/>
<dbReference type="CDD" id="cd02853">
    <property type="entry name" value="E_set_MTHase_like_N"/>
    <property type="match status" value="1"/>
</dbReference>
<evidence type="ECO:0000256" key="3">
    <source>
        <dbReference type="ARBA" id="ARBA00008061"/>
    </source>
</evidence>
<dbReference type="EMBL" id="LDRC01000024">
    <property type="protein sequence ID" value="KTR52728.1"/>
    <property type="molecule type" value="Genomic_DNA"/>
</dbReference>
<dbReference type="SUPFAM" id="SSF51445">
    <property type="entry name" value="(Trans)glycosidases"/>
    <property type="match status" value="1"/>
</dbReference>